<feature type="region of interest" description="Disordered" evidence="1">
    <location>
        <begin position="1"/>
        <end position="21"/>
    </location>
</feature>
<reference evidence="2" key="2">
    <citation type="journal article" date="2015" name="Data Brief">
        <title>Shoot transcriptome of the giant reed, Arundo donax.</title>
        <authorList>
            <person name="Barrero R.A."/>
            <person name="Guerrero F.D."/>
            <person name="Moolhuijzen P."/>
            <person name="Goolsby J.A."/>
            <person name="Tidwell J."/>
            <person name="Bellgard S.E."/>
            <person name="Bellgard M.I."/>
        </authorList>
    </citation>
    <scope>NUCLEOTIDE SEQUENCE</scope>
    <source>
        <tissue evidence="2">Shoot tissue taken approximately 20 cm above the soil surface</tissue>
    </source>
</reference>
<name>A0A0A9C340_ARUDO</name>
<evidence type="ECO:0000313" key="2">
    <source>
        <dbReference type="EMBL" id="JAD69981.1"/>
    </source>
</evidence>
<dbReference type="EMBL" id="GBRH01227914">
    <property type="protein sequence ID" value="JAD69981.1"/>
    <property type="molecule type" value="Transcribed_RNA"/>
</dbReference>
<organism evidence="2">
    <name type="scientific">Arundo donax</name>
    <name type="common">Giant reed</name>
    <name type="synonym">Donax arundinaceus</name>
    <dbReference type="NCBI Taxonomy" id="35708"/>
    <lineage>
        <taxon>Eukaryota</taxon>
        <taxon>Viridiplantae</taxon>
        <taxon>Streptophyta</taxon>
        <taxon>Embryophyta</taxon>
        <taxon>Tracheophyta</taxon>
        <taxon>Spermatophyta</taxon>
        <taxon>Magnoliopsida</taxon>
        <taxon>Liliopsida</taxon>
        <taxon>Poales</taxon>
        <taxon>Poaceae</taxon>
        <taxon>PACMAD clade</taxon>
        <taxon>Arundinoideae</taxon>
        <taxon>Arundineae</taxon>
        <taxon>Arundo</taxon>
    </lineage>
</organism>
<protein>
    <submittedName>
        <fullName evidence="2">Uncharacterized protein</fullName>
    </submittedName>
</protein>
<sequence length="21" mass="2221">MRKEKTISKSGLACAGVMRPG</sequence>
<evidence type="ECO:0000256" key="1">
    <source>
        <dbReference type="SAM" id="MobiDB-lite"/>
    </source>
</evidence>
<proteinExistence type="predicted"/>
<accession>A0A0A9C340</accession>
<reference evidence="2" key="1">
    <citation type="submission" date="2014-09" db="EMBL/GenBank/DDBJ databases">
        <authorList>
            <person name="Magalhaes I.L.F."/>
            <person name="Oliveira U."/>
            <person name="Santos F.R."/>
            <person name="Vidigal T.H.D.A."/>
            <person name="Brescovit A.D."/>
            <person name="Santos A.J."/>
        </authorList>
    </citation>
    <scope>NUCLEOTIDE SEQUENCE</scope>
    <source>
        <tissue evidence="2">Shoot tissue taken approximately 20 cm above the soil surface</tissue>
    </source>
</reference>
<dbReference type="AlphaFoldDB" id="A0A0A9C340"/>